<reference evidence="4" key="1">
    <citation type="submission" date="2020-11" db="EMBL/GenBank/DDBJ databases">
        <authorList>
            <consortium name="DOE Joint Genome Institute"/>
            <person name="Ahrendt S."/>
            <person name="Riley R."/>
            <person name="Andreopoulos W."/>
            <person name="Labutti K."/>
            <person name="Pangilinan J."/>
            <person name="Ruiz-Duenas F.J."/>
            <person name="Barrasa J.M."/>
            <person name="Sanchez-Garcia M."/>
            <person name="Camarero S."/>
            <person name="Miyauchi S."/>
            <person name="Serrano A."/>
            <person name="Linde D."/>
            <person name="Babiker R."/>
            <person name="Drula E."/>
            <person name="Ayuso-Fernandez I."/>
            <person name="Pacheco R."/>
            <person name="Padilla G."/>
            <person name="Ferreira P."/>
            <person name="Barriuso J."/>
            <person name="Kellner H."/>
            <person name="Castanera R."/>
            <person name="Alfaro M."/>
            <person name="Ramirez L."/>
            <person name="Pisabarro A.G."/>
            <person name="Kuo A."/>
            <person name="Tritt A."/>
            <person name="Lipzen A."/>
            <person name="He G."/>
            <person name="Yan M."/>
            <person name="Ng V."/>
            <person name="Cullen D."/>
            <person name="Martin F."/>
            <person name="Rosso M.-N."/>
            <person name="Henrissat B."/>
            <person name="Hibbett D."/>
            <person name="Martinez A.T."/>
            <person name="Grigoriev I.V."/>
        </authorList>
    </citation>
    <scope>NUCLEOTIDE SEQUENCE</scope>
    <source>
        <strain evidence="4">CBS 247.69</strain>
    </source>
</reference>
<dbReference type="EMBL" id="MU150229">
    <property type="protein sequence ID" value="KAF9469499.1"/>
    <property type="molecule type" value="Genomic_DNA"/>
</dbReference>
<dbReference type="InterPro" id="IPR007855">
    <property type="entry name" value="RDRP"/>
</dbReference>
<evidence type="ECO:0000256" key="1">
    <source>
        <dbReference type="RuleBase" id="RU363098"/>
    </source>
</evidence>
<feature type="domain" description="RDRP core" evidence="3">
    <location>
        <begin position="171"/>
        <end position="793"/>
    </location>
</feature>
<evidence type="ECO:0000313" key="5">
    <source>
        <dbReference type="Proteomes" id="UP000807353"/>
    </source>
</evidence>
<dbReference type="GO" id="GO:0003723">
    <property type="term" value="F:RNA binding"/>
    <property type="evidence" value="ECO:0007669"/>
    <property type="project" value="UniProtKB-KW"/>
</dbReference>
<keyword evidence="1" id="KW-0696">RNA-directed RNA polymerase</keyword>
<comment type="catalytic activity">
    <reaction evidence="1">
        <text>RNA(n) + a ribonucleoside 5'-triphosphate = RNA(n+1) + diphosphate</text>
        <dbReference type="Rhea" id="RHEA:21248"/>
        <dbReference type="Rhea" id="RHEA-COMP:14527"/>
        <dbReference type="Rhea" id="RHEA-COMP:17342"/>
        <dbReference type="ChEBI" id="CHEBI:33019"/>
        <dbReference type="ChEBI" id="CHEBI:61557"/>
        <dbReference type="ChEBI" id="CHEBI:140395"/>
        <dbReference type="EC" id="2.7.7.48"/>
    </reaction>
</comment>
<dbReference type="InterPro" id="IPR057596">
    <property type="entry name" value="RDRP_core"/>
</dbReference>
<feature type="region of interest" description="Disordered" evidence="2">
    <location>
        <begin position="1"/>
        <end position="25"/>
    </location>
</feature>
<dbReference type="AlphaFoldDB" id="A0A9P5YJ16"/>
<evidence type="ECO:0000313" key="4">
    <source>
        <dbReference type="EMBL" id="KAF9469499.1"/>
    </source>
</evidence>
<evidence type="ECO:0000259" key="3">
    <source>
        <dbReference type="Pfam" id="PF05183"/>
    </source>
</evidence>
<proteinExistence type="inferred from homology"/>
<feature type="compositionally biased region" description="Polar residues" evidence="2">
    <location>
        <begin position="1"/>
        <end position="12"/>
    </location>
</feature>
<sequence>MPPKTPSRTKQTPSEPQRPSFPPPLKANDIVAEFLTRKIGIDLSHTIVAYDKRVQKLLDKAEISWGVQYELARGITLGLWNWDQVGSKVGKLKGMDAAVAYRVKNIILDLPLQGRPDLTLWEEFDREQLAILENCERGLGLKGEWKGAPDWYGGQIQQIARVVKEDNGYQIQLDIPEKRRSHRLARYLGSRRIIQLRVPDQLVLNEQQSVNEYLSQKFILCGRVYVPLHAKDSSVYMVETNEEWDERQPGLWCGDQYRKSFADIIAWHNPLDLNRKQPISKWATRFALTLSNSYPVLIFEEENILLIDDIYALDWSKVGKAPAEKTMTDGCGLINAAAAREIATKMGQSIRMTAIQGRLFGGKGLWIIHPTDNDPEPKIWIRNSQSKIVYNYPLDRAHRILDLLSISGPPTSTSLSRQSIVNLAHNGIPHDVLVTLMVDGLTDEVKPLMEWNGPHAMIALWNTVNRLGNVSGTRLQRSTAGLSRALGLTGREWGHDDVGMTDKAAALKEALEELAKPTYTGRSEYSGLPLGMNETALEMIQSGFRPEKAPFLRDKLRYITREKITSTVEKYQIPLPQSLTAFVVPDPLGILEEGQVYYRSSQAMINPDTQTAFNVVTGDVLVGRYPVRLPSDIQKMRAVDIPELLHYSDVIVVSTKGTFSPASLLSGGDYDGDELFLIREAALVEPFKNKPLTEMPVNLQKDNFEGHVESVDAFAERVMSLSPREAQTAFQQILLLGLNDSKVGLYSKFHDYAVFRYSYADHRAVRMAYMFNILLDSSKTGLRLKPGIFERDRGQFGREIPDHNPPTTKPFILHSLLLAGTNAGHELLRQYDEISGIKNFTAADLDLKTPFNLASDHARKVSQELKINAFSEELSLIKKHVEAAFDAFKTACAKSDNPSPQKQRNKPRREKKDSMLVAAQLYARDIPGVLLIRNVEEVKASYAYHLSSGTFAFNVAFRQICDIKAHADPRGVAPSIRPFDEAKAITSQFQKFLKRNDGNK</sequence>
<evidence type="ECO:0000256" key="2">
    <source>
        <dbReference type="SAM" id="MobiDB-lite"/>
    </source>
</evidence>
<keyword evidence="1" id="KW-0694">RNA-binding</keyword>
<dbReference type="EC" id="2.7.7.48" evidence="1"/>
<dbReference type="GO" id="GO:0031380">
    <property type="term" value="C:nuclear RNA-directed RNA polymerase complex"/>
    <property type="evidence" value="ECO:0007669"/>
    <property type="project" value="TreeGrafter"/>
</dbReference>
<gene>
    <name evidence="4" type="ORF">BDZ94DRAFT_1242539</name>
</gene>
<dbReference type="Pfam" id="PF05183">
    <property type="entry name" value="RdRP"/>
    <property type="match status" value="1"/>
</dbReference>
<dbReference type="GO" id="GO:0030422">
    <property type="term" value="P:siRNA processing"/>
    <property type="evidence" value="ECO:0007669"/>
    <property type="project" value="TreeGrafter"/>
</dbReference>
<feature type="non-terminal residue" evidence="4">
    <location>
        <position position="1"/>
    </location>
</feature>
<keyword evidence="1" id="KW-0548">Nucleotidyltransferase</keyword>
<dbReference type="GO" id="GO:0003968">
    <property type="term" value="F:RNA-directed RNA polymerase activity"/>
    <property type="evidence" value="ECO:0007669"/>
    <property type="project" value="UniProtKB-KW"/>
</dbReference>
<comment type="similarity">
    <text evidence="1">Belongs to the RdRP family.</text>
</comment>
<protein>
    <recommendedName>
        <fullName evidence="1">RNA-dependent RNA polymerase</fullName>
        <ecNumber evidence="1">2.7.7.48</ecNumber>
    </recommendedName>
</protein>
<organism evidence="4 5">
    <name type="scientific">Collybia nuda</name>
    <dbReference type="NCBI Taxonomy" id="64659"/>
    <lineage>
        <taxon>Eukaryota</taxon>
        <taxon>Fungi</taxon>
        <taxon>Dikarya</taxon>
        <taxon>Basidiomycota</taxon>
        <taxon>Agaricomycotina</taxon>
        <taxon>Agaricomycetes</taxon>
        <taxon>Agaricomycetidae</taxon>
        <taxon>Agaricales</taxon>
        <taxon>Tricholomatineae</taxon>
        <taxon>Clitocybaceae</taxon>
        <taxon>Collybia</taxon>
    </lineage>
</organism>
<dbReference type="PANTHER" id="PTHR23079">
    <property type="entry name" value="RNA-DEPENDENT RNA POLYMERASE"/>
    <property type="match status" value="1"/>
</dbReference>
<dbReference type="Proteomes" id="UP000807353">
    <property type="component" value="Unassembled WGS sequence"/>
</dbReference>
<keyword evidence="5" id="KW-1185">Reference proteome</keyword>
<keyword evidence="1" id="KW-0808">Transferase</keyword>
<accession>A0A9P5YJ16</accession>
<comment type="caution">
    <text evidence="4">The sequence shown here is derived from an EMBL/GenBank/DDBJ whole genome shotgun (WGS) entry which is preliminary data.</text>
</comment>
<name>A0A9P5YJ16_9AGAR</name>
<dbReference type="OrthoDB" id="10055769at2759"/>
<dbReference type="PANTHER" id="PTHR23079:SF14">
    <property type="entry name" value="RNA-DEPENDENT RNA POLYMERASE"/>
    <property type="match status" value="1"/>
</dbReference>